<evidence type="ECO:0000313" key="3">
    <source>
        <dbReference type="Proteomes" id="UP000182658"/>
    </source>
</evidence>
<gene>
    <name evidence="2" type="ORF">CONLIGDRAFT_101825</name>
</gene>
<feature type="chain" id="PRO_5012837349" evidence="1">
    <location>
        <begin position="18"/>
        <end position="103"/>
    </location>
</feature>
<proteinExistence type="predicted"/>
<dbReference type="InParanoid" id="A0A1J7IU59"/>
<keyword evidence="1" id="KW-0732">Signal</keyword>
<sequence length="103" mass="11201">MKPTLAFLCALVTSVEAWTMQFDCPRGSGFTGSYSGSKNKGCTENPTCVSGDHMVWGNTKSSNCVLRLYRAAPCAAEQEIGHSKENWDHTFTQMVGAWGVTNC</sequence>
<keyword evidence="3" id="KW-1185">Reference proteome</keyword>
<evidence type="ECO:0000313" key="2">
    <source>
        <dbReference type="EMBL" id="OIW24649.1"/>
    </source>
</evidence>
<dbReference type="Proteomes" id="UP000182658">
    <property type="component" value="Unassembled WGS sequence"/>
</dbReference>
<dbReference type="OrthoDB" id="4988280at2759"/>
<dbReference type="AlphaFoldDB" id="A0A1J7IU59"/>
<reference evidence="2 3" key="1">
    <citation type="submission" date="2016-10" db="EMBL/GenBank/DDBJ databases">
        <title>Draft genome sequence of Coniochaeta ligniaria NRRL30616, a lignocellulolytic fungus for bioabatement of inhibitors in plant biomass hydrolysates.</title>
        <authorList>
            <consortium name="DOE Joint Genome Institute"/>
            <person name="Jimenez D.J."/>
            <person name="Hector R.E."/>
            <person name="Riley R."/>
            <person name="Sun H."/>
            <person name="Grigoriev I.V."/>
            <person name="Van Elsas J.D."/>
            <person name="Nichols N.N."/>
        </authorList>
    </citation>
    <scope>NUCLEOTIDE SEQUENCE [LARGE SCALE GENOMIC DNA]</scope>
    <source>
        <strain evidence="2 3">NRRL 30616</strain>
    </source>
</reference>
<accession>A0A1J7IU59</accession>
<evidence type="ECO:0000256" key="1">
    <source>
        <dbReference type="SAM" id="SignalP"/>
    </source>
</evidence>
<feature type="signal peptide" evidence="1">
    <location>
        <begin position="1"/>
        <end position="17"/>
    </location>
</feature>
<protein>
    <submittedName>
        <fullName evidence="2">Uncharacterized protein</fullName>
    </submittedName>
</protein>
<name>A0A1J7IU59_9PEZI</name>
<organism evidence="2 3">
    <name type="scientific">Coniochaeta ligniaria NRRL 30616</name>
    <dbReference type="NCBI Taxonomy" id="1408157"/>
    <lineage>
        <taxon>Eukaryota</taxon>
        <taxon>Fungi</taxon>
        <taxon>Dikarya</taxon>
        <taxon>Ascomycota</taxon>
        <taxon>Pezizomycotina</taxon>
        <taxon>Sordariomycetes</taxon>
        <taxon>Sordariomycetidae</taxon>
        <taxon>Coniochaetales</taxon>
        <taxon>Coniochaetaceae</taxon>
        <taxon>Coniochaeta</taxon>
    </lineage>
</organism>
<dbReference type="EMBL" id="KV875103">
    <property type="protein sequence ID" value="OIW24649.1"/>
    <property type="molecule type" value="Genomic_DNA"/>
</dbReference>